<name>A0A094WHP5_ALKAL</name>
<proteinExistence type="predicted"/>
<dbReference type="STRING" id="1218173.BALCAV_0210895"/>
<dbReference type="Proteomes" id="UP000002754">
    <property type="component" value="Unassembled WGS sequence"/>
</dbReference>
<protein>
    <submittedName>
        <fullName evidence="1">Uncharacterized protein</fullName>
    </submittedName>
</protein>
<evidence type="ECO:0000313" key="1">
    <source>
        <dbReference type="EMBL" id="KGA97309.1"/>
    </source>
</evidence>
<sequence length="226" mass="25599">MMKSKKHNICINAEKVYDWVMRPVEVQPISITNADLAELTAGLYDATEYDNFCQFLTANHPCYTTKCRVLEDTLYTQEITQSHGRQKVEVTLPNGETVTLYRVKILAKGQMEIAVMDDDDCFTLNEPVEFFTIQTLYLCAPKGTCVEACIVEGECDAEFVCTENFQQLDISVSLCLDVFVTDFVKIEVEAAYCHPRNELPINDVVCGTKKRPPNCDVIFPGMTKDY</sequence>
<keyword evidence="2" id="KW-1185">Reference proteome</keyword>
<dbReference type="eggNOG" id="ENOG502ZAU4">
    <property type="taxonomic scope" value="Bacteria"/>
</dbReference>
<dbReference type="EMBL" id="ALPT02000032">
    <property type="protein sequence ID" value="KGA97309.1"/>
    <property type="molecule type" value="Genomic_DNA"/>
</dbReference>
<comment type="caution">
    <text evidence="1">The sequence shown here is derived from an EMBL/GenBank/DDBJ whole genome shotgun (WGS) entry which is preliminary data.</text>
</comment>
<dbReference type="AlphaFoldDB" id="A0A094WHP5"/>
<organism evidence="1 2">
    <name type="scientific">Alkalihalobacillus alcalophilus ATCC 27647 = CGMCC 1.3604</name>
    <dbReference type="NCBI Taxonomy" id="1218173"/>
    <lineage>
        <taxon>Bacteria</taxon>
        <taxon>Bacillati</taxon>
        <taxon>Bacillota</taxon>
        <taxon>Bacilli</taxon>
        <taxon>Bacillales</taxon>
        <taxon>Bacillaceae</taxon>
        <taxon>Alkalihalobacillus</taxon>
    </lineage>
</organism>
<evidence type="ECO:0000313" key="2">
    <source>
        <dbReference type="Proteomes" id="UP000002754"/>
    </source>
</evidence>
<accession>A0A094WHP5</accession>
<reference evidence="1 2" key="1">
    <citation type="journal article" date="2014" name="Genome Announc.">
        <title>Draft Genome Sequence of Bacillus alcalophilus AV1934, a Classic Alkaliphile Isolated from Human Feces in 1934.</title>
        <authorList>
            <person name="Attie O."/>
            <person name="Jayaprakash A."/>
            <person name="Shah H."/>
            <person name="Paulsen I.T."/>
            <person name="Morino M."/>
            <person name="Takahashi Y."/>
            <person name="Narumi I."/>
            <person name="Sachidanandam R."/>
            <person name="Satoh K."/>
            <person name="Ito M."/>
            <person name="Krulwich T.A."/>
        </authorList>
    </citation>
    <scope>NUCLEOTIDE SEQUENCE [LARGE SCALE GENOMIC DNA]</scope>
    <source>
        <strain evidence="1 2">AV1934</strain>
    </source>
</reference>
<gene>
    <name evidence="1" type="ORF">BALCAV_0210895</name>
</gene>